<keyword evidence="2" id="KW-1185">Reference proteome</keyword>
<organism evidence="1 2">
    <name type="scientific">Portunus trituberculatus</name>
    <name type="common">Swimming crab</name>
    <name type="synonym">Neptunus trituberculatus</name>
    <dbReference type="NCBI Taxonomy" id="210409"/>
    <lineage>
        <taxon>Eukaryota</taxon>
        <taxon>Metazoa</taxon>
        <taxon>Ecdysozoa</taxon>
        <taxon>Arthropoda</taxon>
        <taxon>Crustacea</taxon>
        <taxon>Multicrustacea</taxon>
        <taxon>Malacostraca</taxon>
        <taxon>Eumalacostraca</taxon>
        <taxon>Eucarida</taxon>
        <taxon>Decapoda</taxon>
        <taxon>Pleocyemata</taxon>
        <taxon>Brachyura</taxon>
        <taxon>Eubrachyura</taxon>
        <taxon>Portunoidea</taxon>
        <taxon>Portunidae</taxon>
        <taxon>Portuninae</taxon>
        <taxon>Portunus</taxon>
    </lineage>
</organism>
<comment type="caution">
    <text evidence="1">The sequence shown here is derived from an EMBL/GenBank/DDBJ whole genome shotgun (WGS) entry which is preliminary data.</text>
</comment>
<name>A0A5B7F0W2_PORTR</name>
<evidence type="ECO:0000313" key="1">
    <source>
        <dbReference type="EMBL" id="MPC38234.1"/>
    </source>
</evidence>
<dbReference type="Proteomes" id="UP000324222">
    <property type="component" value="Unassembled WGS sequence"/>
</dbReference>
<accession>A0A5B7F0W2</accession>
<reference evidence="1 2" key="1">
    <citation type="submission" date="2019-05" db="EMBL/GenBank/DDBJ databases">
        <title>Another draft genome of Portunus trituberculatus and its Hox gene families provides insights of decapod evolution.</title>
        <authorList>
            <person name="Jeong J.-H."/>
            <person name="Song I."/>
            <person name="Kim S."/>
            <person name="Choi T."/>
            <person name="Kim D."/>
            <person name="Ryu S."/>
            <person name="Kim W."/>
        </authorList>
    </citation>
    <scope>NUCLEOTIDE SEQUENCE [LARGE SCALE GENOMIC DNA]</scope>
    <source>
        <tissue evidence="1">Muscle</tissue>
    </source>
</reference>
<evidence type="ECO:0000313" key="2">
    <source>
        <dbReference type="Proteomes" id="UP000324222"/>
    </source>
</evidence>
<protein>
    <submittedName>
        <fullName evidence="1">Uncharacterized protein</fullName>
    </submittedName>
</protein>
<gene>
    <name evidence="1" type="ORF">E2C01_031741</name>
</gene>
<proteinExistence type="predicted"/>
<dbReference type="EMBL" id="VSRR010004018">
    <property type="protein sequence ID" value="MPC38234.1"/>
    <property type="molecule type" value="Genomic_DNA"/>
</dbReference>
<dbReference type="AlphaFoldDB" id="A0A5B7F0W2"/>
<sequence>MCSFSLTSISIPGDNLFKAYSVTSRLRHIAPQLAAKSIVITTSLKTEVTNGDMTSATITPFVCKRIDGMKTYTEQKYI</sequence>